<dbReference type="RefSeq" id="WP_164353181.1">
    <property type="nucleotide sequence ID" value="NZ_JAABNT010000003.1"/>
</dbReference>
<sequence length="270" mass="30173">MYLSRLFAVLIAALPISAAAHEFWIEPELYQVDAGERLEAKFKNGQEFEGSTLSFFDRSSARFEMMADGKTKTITPRAGDSPALNVEAPTKDGLVVVVHETTPSFVTYREWEKFLKFVAHKDFRTAEQDHITAGWPQEKFRERYTRHAKALIAVGSGAGADAAMGLKTEFVALTNPYDPSFANNMNVEVLYDGAPRPDAQVEVFDRAPDGTVTVTLHRTDAQGQASIPVQRGHEYLFDAVVLRPADDERTAELPILWETYWAALTFKVPE</sequence>
<organism evidence="2 3">
    <name type="scientific">Sulfitobacter sediminilitoris</name>
    <dbReference type="NCBI Taxonomy" id="2698830"/>
    <lineage>
        <taxon>Bacteria</taxon>
        <taxon>Pseudomonadati</taxon>
        <taxon>Pseudomonadota</taxon>
        <taxon>Alphaproteobacteria</taxon>
        <taxon>Rhodobacterales</taxon>
        <taxon>Roseobacteraceae</taxon>
        <taxon>Sulfitobacter</taxon>
    </lineage>
</organism>
<reference evidence="2 3" key="1">
    <citation type="submission" date="2020-01" db="EMBL/GenBank/DDBJ databases">
        <title>Sulfitobacter sediminilitoris sp. nov., isolated from a tidal flat.</title>
        <authorList>
            <person name="Park S."/>
            <person name="Yoon J.-H."/>
        </authorList>
    </citation>
    <scope>NUCLEOTIDE SEQUENCE [LARGE SCALE GENOMIC DNA]</scope>
    <source>
        <strain evidence="2 3">JBTF-M27</strain>
    </source>
</reference>
<dbReference type="Pfam" id="PF10670">
    <property type="entry name" value="DUF4198"/>
    <property type="match status" value="1"/>
</dbReference>
<name>A0A6P0C803_9RHOB</name>
<accession>A0A6P0C803</accession>
<evidence type="ECO:0000313" key="3">
    <source>
        <dbReference type="Proteomes" id="UP000468591"/>
    </source>
</evidence>
<comment type="caution">
    <text evidence="2">The sequence shown here is derived from an EMBL/GenBank/DDBJ whole genome shotgun (WGS) entry which is preliminary data.</text>
</comment>
<evidence type="ECO:0000256" key="1">
    <source>
        <dbReference type="SAM" id="SignalP"/>
    </source>
</evidence>
<proteinExistence type="predicted"/>
<feature type="chain" id="PRO_5026881514" evidence="1">
    <location>
        <begin position="21"/>
        <end position="270"/>
    </location>
</feature>
<keyword evidence="1" id="KW-0732">Signal</keyword>
<dbReference type="EMBL" id="JAABNT010000003">
    <property type="protein sequence ID" value="NEK22262.1"/>
    <property type="molecule type" value="Genomic_DNA"/>
</dbReference>
<gene>
    <name evidence="2" type="ORF">GV827_07585</name>
</gene>
<keyword evidence="3" id="KW-1185">Reference proteome</keyword>
<feature type="signal peptide" evidence="1">
    <location>
        <begin position="1"/>
        <end position="20"/>
    </location>
</feature>
<protein>
    <submittedName>
        <fullName evidence="2">DUF4198 domain-containing protein</fullName>
    </submittedName>
</protein>
<dbReference type="AlphaFoldDB" id="A0A6P0C803"/>
<dbReference type="Proteomes" id="UP000468591">
    <property type="component" value="Unassembled WGS sequence"/>
</dbReference>
<dbReference type="InterPro" id="IPR019613">
    <property type="entry name" value="DUF4198"/>
</dbReference>
<evidence type="ECO:0000313" key="2">
    <source>
        <dbReference type="EMBL" id="NEK22262.1"/>
    </source>
</evidence>